<dbReference type="SUPFAM" id="SSF47616">
    <property type="entry name" value="GST C-terminal domain-like"/>
    <property type="match status" value="1"/>
</dbReference>
<feature type="compositionally biased region" description="Basic and acidic residues" evidence="9">
    <location>
        <begin position="171"/>
        <end position="210"/>
    </location>
</feature>
<dbReference type="PANTHER" id="PTHR11946">
    <property type="entry name" value="VALYL-TRNA SYNTHETASES"/>
    <property type="match status" value="1"/>
</dbReference>
<keyword evidence="3" id="KW-0436">Ligase</keyword>
<dbReference type="Gene3D" id="3.40.50.620">
    <property type="entry name" value="HUPs"/>
    <property type="match status" value="1"/>
</dbReference>
<evidence type="ECO:0000256" key="1">
    <source>
        <dbReference type="ARBA" id="ARBA00005594"/>
    </source>
</evidence>
<accession>A0A9D3XPY1</accession>
<name>A0A9D3XPY1_9SAUR</name>
<organism evidence="11 12">
    <name type="scientific">Mauremys mutica</name>
    <name type="common">yellowpond turtle</name>
    <dbReference type="NCBI Taxonomy" id="74926"/>
    <lineage>
        <taxon>Eukaryota</taxon>
        <taxon>Metazoa</taxon>
        <taxon>Chordata</taxon>
        <taxon>Craniata</taxon>
        <taxon>Vertebrata</taxon>
        <taxon>Euteleostomi</taxon>
        <taxon>Archelosauria</taxon>
        <taxon>Testudinata</taxon>
        <taxon>Testudines</taxon>
        <taxon>Cryptodira</taxon>
        <taxon>Durocryptodira</taxon>
        <taxon>Testudinoidea</taxon>
        <taxon>Geoemydidae</taxon>
        <taxon>Geoemydinae</taxon>
        <taxon>Mauremys</taxon>
    </lineage>
</organism>
<dbReference type="SUPFAM" id="SSF52374">
    <property type="entry name" value="Nucleotidylyl transferase"/>
    <property type="match status" value="1"/>
</dbReference>
<keyword evidence="7" id="KW-0030">Aminoacyl-tRNA synthetase</keyword>
<dbReference type="InterPro" id="IPR002300">
    <property type="entry name" value="aa-tRNA-synth_Ia"/>
</dbReference>
<evidence type="ECO:0000256" key="9">
    <source>
        <dbReference type="SAM" id="MobiDB-lite"/>
    </source>
</evidence>
<dbReference type="AlphaFoldDB" id="A0A9D3XPY1"/>
<evidence type="ECO:0000256" key="2">
    <source>
        <dbReference type="ARBA" id="ARBA00013169"/>
    </source>
</evidence>
<comment type="caution">
    <text evidence="11">The sequence shown here is derived from an EMBL/GenBank/DDBJ whole genome shotgun (WGS) entry which is preliminary data.</text>
</comment>
<dbReference type="InterPro" id="IPR014729">
    <property type="entry name" value="Rossmann-like_a/b/a_fold"/>
</dbReference>
<comment type="similarity">
    <text evidence="1">Belongs to the class-I aminoacyl-tRNA synthetase family.</text>
</comment>
<sequence length="496" mass="55484">MPTLYLSPHPDNFQNQRVLIAARYAPTLPEVVELPEQGLPLQPPASCPLPKLPALESRPGVWVSGPAAVAHLLSPERLRGQGPAGAALVQQWVLDPPSRAPYPNVTRWFLTCVNQPQFQAVLGPVKLCEQVCGGDAPKPKTQERVVPAEMGPAAGSVPGPGEAPVKSASQLKKEAKKKEKLEKFQQKKEKSQQQQGEKKAKAEKKEKKDPGVLTYDSPTHPGEKKDVTGPMPDAYSPQYVEAAWYPWWESQGFFKPEYGVVVEKKLWRERGQTRHDLGREAFVREVWTWKNEKGDRIYHQLKKLGSSMDWDRACFTMDPIWGGLSGGQFLGTDLGVTFIGTDLEARAQGREHETTEQSRRVWPAFLRGRIQTDFGRGGFRGVFFRGDGWSRENRPGPNRARLSLLIGAGGSTLLCADATNSFFSSRNSWKGGGNLYFYTVWSDDLVLEERNWVQREVDRPMRWELVNGVTGSRKEWINGGTDPRGEIERLSACLGR</sequence>
<dbReference type="PANTHER" id="PTHR11946:SF109">
    <property type="entry name" value="VALINE--TRNA LIGASE"/>
    <property type="match status" value="1"/>
</dbReference>
<dbReference type="InterPro" id="IPR036282">
    <property type="entry name" value="Glutathione-S-Trfase_C_sf"/>
</dbReference>
<evidence type="ECO:0000256" key="6">
    <source>
        <dbReference type="ARBA" id="ARBA00022917"/>
    </source>
</evidence>
<gene>
    <name evidence="11" type="ORF">KIL84_004577</name>
</gene>
<dbReference type="GO" id="GO:0005524">
    <property type="term" value="F:ATP binding"/>
    <property type="evidence" value="ECO:0007669"/>
    <property type="project" value="UniProtKB-KW"/>
</dbReference>
<dbReference type="GO" id="GO:0004832">
    <property type="term" value="F:valine-tRNA ligase activity"/>
    <property type="evidence" value="ECO:0007669"/>
    <property type="project" value="UniProtKB-EC"/>
</dbReference>
<keyword evidence="6" id="KW-0648">Protein biosynthesis</keyword>
<dbReference type="EMBL" id="JAHDVG010000466">
    <property type="protein sequence ID" value="KAH1183085.1"/>
    <property type="molecule type" value="Genomic_DNA"/>
</dbReference>
<dbReference type="EC" id="6.1.1.9" evidence="2"/>
<evidence type="ECO:0000256" key="5">
    <source>
        <dbReference type="ARBA" id="ARBA00022840"/>
    </source>
</evidence>
<evidence type="ECO:0000256" key="7">
    <source>
        <dbReference type="ARBA" id="ARBA00023146"/>
    </source>
</evidence>
<keyword evidence="4" id="KW-0547">Nucleotide-binding</keyword>
<evidence type="ECO:0000256" key="8">
    <source>
        <dbReference type="ARBA" id="ARBA00029936"/>
    </source>
</evidence>
<evidence type="ECO:0000313" key="12">
    <source>
        <dbReference type="Proteomes" id="UP000827986"/>
    </source>
</evidence>
<feature type="domain" description="Aminoacyl-tRNA synthetase class Ia" evidence="10">
    <location>
        <begin position="260"/>
        <end position="319"/>
    </location>
</feature>
<dbReference type="Gene3D" id="1.20.1050.10">
    <property type="match status" value="1"/>
</dbReference>
<evidence type="ECO:0000259" key="10">
    <source>
        <dbReference type="Pfam" id="PF00133"/>
    </source>
</evidence>
<keyword evidence="12" id="KW-1185">Reference proteome</keyword>
<protein>
    <recommendedName>
        <fullName evidence="2">valine--tRNA ligase</fullName>
        <ecNumber evidence="2">6.1.1.9</ecNumber>
    </recommendedName>
    <alternativeName>
        <fullName evidence="8">Valyl-tRNA synthetase</fullName>
    </alternativeName>
</protein>
<evidence type="ECO:0000256" key="4">
    <source>
        <dbReference type="ARBA" id="ARBA00022741"/>
    </source>
</evidence>
<evidence type="ECO:0000256" key="3">
    <source>
        <dbReference type="ARBA" id="ARBA00022598"/>
    </source>
</evidence>
<dbReference type="InterPro" id="IPR002303">
    <property type="entry name" value="Valyl-tRNA_ligase"/>
</dbReference>
<proteinExistence type="inferred from homology"/>
<feature type="region of interest" description="Disordered" evidence="9">
    <location>
        <begin position="150"/>
        <end position="230"/>
    </location>
</feature>
<dbReference type="GO" id="GO:0005829">
    <property type="term" value="C:cytosol"/>
    <property type="evidence" value="ECO:0007669"/>
    <property type="project" value="TreeGrafter"/>
</dbReference>
<dbReference type="Pfam" id="PF00133">
    <property type="entry name" value="tRNA-synt_1"/>
    <property type="match status" value="1"/>
</dbReference>
<evidence type="ECO:0000313" key="11">
    <source>
        <dbReference type="EMBL" id="KAH1183085.1"/>
    </source>
</evidence>
<dbReference type="Proteomes" id="UP000827986">
    <property type="component" value="Unassembled WGS sequence"/>
</dbReference>
<keyword evidence="5" id="KW-0067">ATP-binding</keyword>
<dbReference type="GO" id="GO:0006438">
    <property type="term" value="P:valyl-tRNA aminoacylation"/>
    <property type="evidence" value="ECO:0007669"/>
    <property type="project" value="InterPro"/>
</dbReference>
<reference evidence="11" key="1">
    <citation type="submission" date="2021-09" db="EMBL/GenBank/DDBJ databases">
        <title>The genome of Mauremys mutica provides insights into the evolution of semi-aquatic lifestyle.</title>
        <authorList>
            <person name="Gong S."/>
            <person name="Gao Y."/>
        </authorList>
    </citation>
    <scope>NUCLEOTIDE SEQUENCE</scope>
    <source>
        <strain evidence="11">MM-2020</strain>
        <tissue evidence="11">Muscle</tissue>
    </source>
</reference>